<dbReference type="GO" id="GO:0031080">
    <property type="term" value="C:nuclear pore outer ring"/>
    <property type="evidence" value="ECO:0007669"/>
    <property type="project" value="TreeGrafter"/>
</dbReference>
<evidence type="ECO:0000313" key="11">
    <source>
        <dbReference type="EMBL" id="KAJ8448065.1"/>
    </source>
</evidence>
<dbReference type="InterPro" id="IPR007187">
    <property type="entry name" value="Nucleoporin_Nup133/Nup155_C"/>
</dbReference>
<evidence type="ECO:0000256" key="5">
    <source>
        <dbReference type="ARBA" id="ARBA00022927"/>
    </source>
</evidence>
<keyword evidence="5" id="KW-0653">Protein transport</keyword>
<feature type="region of interest" description="Disordered" evidence="8">
    <location>
        <begin position="558"/>
        <end position="581"/>
    </location>
</feature>
<keyword evidence="12" id="KW-1185">Reference proteome</keyword>
<evidence type="ECO:0000256" key="1">
    <source>
        <dbReference type="ARBA" id="ARBA00004259"/>
    </source>
</evidence>
<comment type="similarity">
    <text evidence="2">Belongs to the nucleoporin Nup133 family.</text>
</comment>
<feature type="region of interest" description="Disordered" evidence="8">
    <location>
        <begin position="1"/>
        <end position="54"/>
    </location>
</feature>
<evidence type="ECO:0000256" key="6">
    <source>
        <dbReference type="ARBA" id="ARBA00023010"/>
    </source>
</evidence>
<evidence type="ECO:0008006" key="13">
    <source>
        <dbReference type="Google" id="ProtNLM"/>
    </source>
</evidence>
<dbReference type="Gene3D" id="1.20.58.1380">
    <property type="match status" value="1"/>
</dbReference>
<dbReference type="InterPro" id="IPR037624">
    <property type="entry name" value="Nup133-like"/>
</dbReference>
<feature type="domain" description="Nucleoporin Nup133/Nup155-like N-terminal" evidence="10">
    <location>
        <begin position="81"/>
        <end position="545"/>
    </location>
</feature>
<evidence type="ECO:0000256" key="2">
    <source>
        <dbReference type="ARBA" id="ARBA00005569"/>
    </source>
</evidence>
<keyword evidence="4" id="KW-0509">mRNA transport</keyword>
<dbReference type="PANTHER" id="PTHR13405:SF11">
    <property type="entry name" value="NUCLEAR PORE COMPLEX PROTEIN NUP133"/>
    <property type="match status" value="1"/>
</dbReference>
<reference evidence="11" key="1">
    <citation type="submission" date="2022-04" db="EMBL/GenBank/DDBJ databases">
        <title>Carnegiea gigantea Genome sequencing and assembly v2.</title>
        <authorList>
            <person name="Copetti D."/>
            <person name="Sanderson M.J."/>
            <person name="Burquez A."/>
            <person name="Wojciechowski M.F."/>
        </authorList>
    </citation>
    <scope>NUCLEOTIDE SEQUENCE</scope>
    <source>
        <strain evidence="11">SGP5-SGP5p</strain>
        <tissue evidence="11">Aerial part</tissue>
    </source>
</reference>
<gene>
    <name evidence="11" type="ORF">Cgig2_028941</name>
</gene>
<dbReference type="InterPro" id="IPR015943">
    <property type="entry name" value="WD40/YVTN_repeat-like_dom_sf"/>
</dbReference>
<evidence type="ECO:0000256" key="7">
    <source>
        <dbReference type="ARBA" id="ARBA00023242"/>
    </source>
</evidence>
<dbReference type="GO" id="GO:0006606">
    <property type="term" value="P:protein import into nucleus"/>
    <property type="evidence" value="ECO:0007669"/>
    <property type="project" value="TreeGrafter"/>
</dbReference>
<dbReference type="GO" id="GO:0000972">
    <property type="term" value="P:transcription-dependent tethering of RNA polymerase II gene DNA at nuclear periphery"/>
    <property type="evidence" value="ECO:0007669"/>
    <property type="project" value="TreeGrafter"/>
</dbReference>
<organism evidence="11 12">
    <name type="scientific">Carnegiea gigantea</name>
    <dbReference type="NCBI Taxonomy" id="171969"/>
    <lineage>
        <taxon>Eukaryota</taxon>
        <taxon>Viridiplantae</taxon>
        <taxon>Streptophyta</taxon>
        <taxon>Embryophyta</taxon>
        <taxon>Tracheophyta</taxon>
        <taxon>Spermatophyta</taxon>
        <taxon>Magnoliopsida</taxon>
        <taxon>eudicotyledons</taxon>
        <taxon>Gunneridae</taxon>
        <taxon>Pentapetalae</taxon>
        <taxon>Caryophyllales</taxon>
        <taxon>Cactineae</taxon>
        <taxon>Cactaceae</taxon>
        <taxon>Cactoideae</taxon>
        <taxon>Echinocereeae</taxon>
        <taxon>Carnegiea</taxon>
    </lineage>
</organism>
<dbReference type="Pfam" id="PF08801">
    <property type="entry name" value="Nucleoporin_N"/>
    <property type="match status" value="1"/>
</dbReference>
<evidence type="ECO:0000313" key="12">
    <source>
        <dbReference type="Proteomes" id="UP001153076"/>
    </source>
</evidence>
<dbReference type="SUPFAM" id="SSF117289">
    <property type="entry name" value="Nucleoporin domain"/>
    <property type="match status" value="1"/>
</dbReference>
<keyword evidence="6" id="KW-0811">Translocation</keyword>
<comment type="caution">
    <text evidence="11">The sequence shown here is derived from an EMBL/GenBank/DDBJ whole genome shotgun (WGS) entry which is preliminary data.</text>
</comment>
<proteinExistence type="inferred from homology"/>
<evidence type="ECO:0000259" key="10">
    <source>
        <dbReference type="Pfam" id="PF08801"/>
    </source>
</evidence>
<evidence type="ECO:0000256" key="3">
    <source>
        <dbReference type="ARBA" id="ARBA00022448"/>
    </source>
</evidence>
<evidence type="ECO:0000259" key="9">
    <source>
        <dbReference type="Pfam" id="PF03177"/>
    </source>
</evidence>
<dbReference type="Pfam" id="PF03177">
    <property type="entry name" value="Nucleoporin_C"/>
    <property type="match status" value="1"/>
</dbReference>
<dbReference type="EMBL" id="JAKOGI010000033">
    <property type="protein sequence ID" value="KAJ8448065.1"/>
    <property type="molecule type" value="Genomic_DNA"/>
</dbReference>
<evidence type="ECO:0000256" key="4">
    <source>
        <dbReference type="ARBA" id="ARBA00022816"/>
    </source>
</evidence>
<accession>A0A9Q1QPZ1</accession>
<dbReference type="GO" id="GO:0017056">
    <property type="term" value="F:structural constituent of nuclear pore"/>
    <property type="evidence" value="ECO:0007669"/>
    <property type="project" value="InterPro"/>
</dbReference>
<name>A0A9Q1QPZ1_9CARY</name>
<dbReference type="Gene3D" id="2.130.10.10">
    <property type="entry name" value="YVTN repeat-like/Quinoprotein amine dehydrogenase"/>
    <property type="match status" value="1"/>
</dbReference>
<feature type="domain" description="Nucleoporin Nup133/Nup155-like C-terminal" evidence="9">
    <location>
        <begin position="1040"/>
        <end position="1165"/>
    </location>
</feature>
<evidence type="ECO:0000256" key="8">
    <source>
        <dbReference type="SAM" id="MobiDB-lite"/>
    </source>
</evidence>
<protein>
    <recommendedName>
        <fullName evidence="13">Nuclear pore complex protein NUP133</fullName>
    </recommendedName>
</protein>
<sequence length="1402" mass="155974">MFSPATGKSKHTSFKDRNARKNLQPDSSPMTPFADARKLSFDDSIANRPKTGTPAPWASRLSVLARMSPVKKKDNVDDREQIEPVYVGEFPQVVHDEQTNFLRRSVPGEACIAGGMDKGTALSWMICGSKLLIWSYLSPAASKKCVVLDLPSDVLRISNANAYLGDSWSLCFVNWDNVYQSTNVLRQVTSVGVVLCNQKSRVVVYWHDVYSDDVVNPAVTLASSFRLGIASSPVFGGSAPRRLQSNDRRESILAESCSFNSLIASPLPFDDHICVALATSSNGELWQFKCSPTGIHHQNVYDGLLGSTSPFTGCGQPSGSKGYPRSLVWRFALSSKGESNRQFFLLTDHEIQCFNVQLSANPAVTKVWSHEIISTDNDLGIKKDLAGQKRIWPLDIQVDERGKEITVLVAIFCKDRVTSSSYMQYSLLTMQYKSGLHEASSDLTHGSVLQKKAPVQVIIPKARVEEEEFLFSMRLRVGGKPSGSAVILSGDGTATVSYLWANTTRLYQFDLPYDAGKVLDASVFPSTDDGEEGAWVVLTEKAGLWAIPEKAVLFGGVEPPERSLSRKGSSNERSAEEEKKNLSVLGNSSPIKANVDARDSAGKWKTGFTSAVCRTAQDEEAEALLSHLFHDFLLSGQVDGALQKLKNVGAFERDGETNAFARVSKSIVDTLAKHWTTTRGAEIVALAVVSNQLIEKQQKHEKFLQFLALSSPRRIAHSMWHHCSSSGHALQIVLEHGEKLTGMIQLRELQNMISQSHLTGVNSQQSSLEKEVSGALWDLIQMVGERARRNTVLLMDRDNAEVFYSKISDLEEVFYCLNKHLDYIISVEQPLKVQVQRACELSKACVTIIRSAMHYKNEHHMWYPPPDGLARWYSQPVVREGLWTVASFMIGTLADSSGIDSPSKSDICAHLEMFADVVLEAYVGAITAKIERGEEHKGLSDEYWKRRDTLLDSLYQQIKVFVNVRYQEPGEGGGFGGVDSVDGNGEQKEEGMLRELSLNLLSIARRHEAYPTLWNMCCDLNNSTLLKELMHESLGPRGGFSYFVFEQLYENKQFSKLLRLGEEFAQELITFLKDNQDLLWLHEIFLHQFSAASKTLHVVALSEDSRSFPATEKETVPDFGKGELMLPDRKRLLLLSKIAAAAGKDADYEAELERIDADLKILKLQSVPSPRQTDPSLISQANKTFSEETTVGKLTRPHRCADLNSSPCRGCPAPSRRHNDEDILKLLPDDMDKQQIGSLLPPWDLIKLCLKGGTPALVLRAFDVFAWTSSSFRRSNRSLLEECWKNAVDQDDWEKLYDFYIAEGWSDEDTVQGLGKTVVFQASRRCYGPESETYEGGFGEVLPLRQDGIERLPSMDTGSASVEAILMQHKDFPIVGKLMLAALMLGSAQADLYEEDGPIPME</sequence>
<comment type="subcellular location">
    <subcellularLocation>
        <location evidence="1">Nucleus envelope</location>
    </subcellularLocation>
</comment>
<dbReference type="PANTHER" id="PTHR13405">
    <property type="entry name" value="NUCLEAR PORE COMPLEX PROTEIN NUP133"/>
    <property type="match status" value="1"/>
</dbReference>
<dbReference type="GO" id="GO:0016973">
    <property type="term" value="P:poly(A)+ mRNA export from nucleus"/>
    <property type="evidence" value="ECO:0007669"/>
    <property type="project" value="TreeGrafter"/>
</dbReference>
<keyword evidence="3" id="KW-0813">Transport</keyword>
<feature type="compositionally biased region" description="Basic and acidic residues" evidence="8">
    <location>
        <begin position="559"/>
        <end position="581"/>
    </location>
</feature>
<keyword evidence="7" id="KW-0539">Nucleus</keyword>
<dbReference type="OrthoDB" id="103454at2759"/>
<dbReference type="FunFam" id="1.20.58.1380:FF:000005">
    <property type="entry name" value="Nuclear pore complex protein NUP133"/>
    <property type="match status" value="1"/>
</dbReference>
<dbReference type="InterPro" id="IPR014908">
    <property type="entry name" value="Nucleoporin_Nup133/Nup155_N"/>
</dbReference>
<dbReference type="Proteomes" id="UP001153076">
    <property type="component" value="Unassembled WGS sequence"/>
</dbReference>